<organism evidence="2 3">
    <name type="scientific">Hyaloscypha variabilis (strain UAMH 11265 / GT02V1 / F)</name>
    <name type="common">Meliniomyces variabilis</name>
    <dbReference type="NCBI Taxonomy" id="1149755"/>
    <lineage>
        <taxon>Eukaryota</taxon>
        <taxon>Fungi</taxon>
        <taxon>Dikarya</taxon>
        <taxon>Ascomycota</taxon>
        <taxon>Pezizomycotina</taxon>
        <taxon>Leotiomycetes</taxon>
        <taxon>Helotiales</taxon>
        <taxon>Hyaloscyphaceae</taxon>
        <taxon>Hyaloscypha</taxon>
        <taxon>Hyaloscypha variabilis</taxon>
    </lineage>
</organism>
<evidence type="ECO:0000313" key="3">
    <source>
        <dbReference type="Proteomes" id="UP000235786"/>
    </source>
</evidence>
<feature type="compositionally biased region" description="Low complexity" evidence="1">
    <location>
        <begin position="263"/>
        <end position="276"/>
    </location>
</feature>
<protein>
    <submittedName>
        <fullName evidence="2">Uncharacterized protein</fullName>
    </submittedName>
</protein>
<name>A0A2J6R8M0_HYAVF</name>
<feature type="compositionally biased region" description="Acidic residues" evidence="1">
    <location>
        <begin position="745"/>
        <end position="757"/>
    </location>
</feature>
<feature type="compositionally biased region" description="Acidic residues" evidence="1">
    <location>
        <begin position="587"/>
        <end position="608"/>
    </location>
</feature>
<gene>
    <name evidence="2" type="ORF">L207DRAFT_557266</name>
</gene>
<feature type="compositionally biased region" description="Polar residues" evidence="1">
    <location>
        <begin position="331"/>
        <end position="342"/>
    </location>
</feature>
<dbReference type="STRING" id="1149755.A0A2J6R8M0"/>
<dbReference type="AlphaFoldDB" id="A0A2J6R8M0"/>
<reference evidence="2 3" key="1">
    <citation type="submission" date="2016-04" db="EMBL/GenBank/DDBJ databases">
        <title>A degradative enzymes factory behind the ericoid mycorrhizal symbiosis.</title>
        <authorList>
            <consortium name="DOE Joint Genome Institute"/>
            <person name="Martino E."/>
            <person name="Morin E."/>
            <person name="Grelet G."/>
            <person name="Kuo A."/>
            <person name="Kohler A."/>
            <person name="Daghino S."/>
            <person name="Barry K."/>
            <person name="Choi C."/>
            <person name="Cichocki N."/>
            <person name="Clum A."/>
            <person name="Copeland A."/>
            <person name="Hainaut M."/>
            <person name="Haridas S."/>
            <person name="Labutti K."/>
            <person name="Lindquist E."/>
            <person name="Lipzen A."/>
            <person name="Khouja H.-R."/>
            <person name="Murat C."/>
            <person name="Ohm R."/>
            <person name="Olson A."/>
            <person name="Spatafora J."/>
            <person name="Veneault-Fourrey C."/>
            <person name="Henrissat B."/>
            <person name="Grigoriev I."/>
            <person name="Martin F."/>
            <person name="Perotto S."/>
        </authorList>
    </citation>
    <scope>NUCLEOTIDE SEQUENCE [LARGE SCALE GENOMIC DNA]</scope>
    <source>
        <strain evidence="2 3">F</strain>
    </source>
</reference>
<keyword evidence="3" id="KW-1185">Reference proteome</keyword>
<feature type="compositionally biased region" description="Basic and acidic residues" evidence="1">
    <location>
        <begin position="821"/>
        <end position="831"/>
    </location>
</feature>
<feature type="region of interest" description="Disordered" evidence="1">
    <location>
        <begin position="656"/>
        <end position="680"/>
    </location>
</feature>
<feature type="region of interest" description="Disordered" evidence="1">
    <location>
        <begin position="545"/>
        <end position="609"/>
    </location>
</feature>
<evidence type="ECO:0000313" key="2">
    <source>
        <dbReference type="EMBL" id="PMD34874.1"/>
    </source>
</evidence>
<accession>A0A2J6R8M0</accession>
<feature type="compositionally biased region" description="Basic and acidic residues" evidence="1">
    <location>
        <begin position="790"/>
        <end position="801"/>
    </location>
</feature>
<feature type="region of interest" description="Disordered" evidence="1">
    <location>
        <begin position="214"/>
        <end position="277"/>
    </location>
</feature>
<sequence>MFPGGTVEGSALHEVHRPSKAEFIRSIVNRNAAPAQYSVIEADEFEEGDIIPVASSTERKHTSPTGETFPLGLKISRPAPRGPCSPAHSGTAESIFSSQSIASKPALRTASGRSIALRHPTPDLQTLQGAYMSNIEHLEKTAERLSMTSSIEDAIKELHDQQKRSDSRRSSLLSSQSILAVSRQVSNASSIVEVNSAARSGGFSPAGYIMSPGGSLTAGSGRGHSMSKRFGTRPEPELEGRPLDSFVNMDASLSPTSPAIPGSESAAEMSEESSAMTKPTLDLLASPDLGESFAMLNEEEDRSGSVHTYEQEGIFEGFDGIHSAPIHLRTVSGNESNDSNNTPREESSDNGLSMARPKSYADPSTGEEMVYYPAPVPMMLNLPQKLSKNQSPITQNKRISQVLSRDMLEDKAGAEAEADDALLQQEYIPQHQRASMGGRRLTQDMSHMPPQLRASTFFELPASNQSIELKEQSAVATLDSLLDASAHAPVTAFTDHALAGRAGADVYGREHMKQSRTSTTLAEPSKKRNSTFNIFFRKRWGSSSNLLSSDEDKRRSTMSEAVESKVRSPIEDGEEDDHVRSPVEQSDNVEGEEDEEPDQGQGEEEEFQEAPNTLLAELQVRKHHQKLRTRPLLEAFPNGMHSTLLEMDAVAQVEQKSRKQKPVTLAWEDPTPAKEAMEDDEEIPLAVLYAKQDIRDPTRPMGLMERREMEDNEPLSRRRDRLQGRQPMTRASTRNYFFLPQATQEEVETPAEPEGQLEEQAAVDNGLPSARPVSGDFTSELMSQFGGDLLDVKDSNGKAKETSTSPDPEEEETLGQRRKRLQAERAAREQEVGTGAAGDTPAQRPEINKRRSMADILQAHPAAGASRNASYEKPVAGLLALHEKASAHRLSTMLDLNTSGTGLINGRRKSSSALRNYNDGQGGIVPPPQQPPGFNAYGNQPMFPQPSLGMGNQAMWGGQMFVNPYAVAYPGMQMGYMPGMAMNGMPMGLGMGMGMQPLNQAQADMVERWRQSVMQ</sequence>
<feature type="region of interest" description="Disordered" evidence="1">
    <location>
        <begin position="55"/>
        <end position="91"/>
    </location>
</feature>
<feature type="region of interest" description="Disordered" evidence="1">
    <location>
        <begin position="696"/>
        <end position="846"/>
    </location>
</feature>
<feature type="compositionally biased region" description="Basic and acidic residues" evidence="1">
    <location>
        <begin position="696"/>
        <end position="723"/>
    </location>
</feature>
<proteinExistence type="predicted"/>
<feature type="region of interest" description="Disordered" evidence="1">
    <location>
        <begin position="330"/>
        <end position="366"/>
    </location>
</feature>
<feature type="compositionally biased region" description="Basic and acidic residues" evidence="1">
    <location>
        <begin position="550"/>
        <end position="570"/>
    </location>
</feature>
<feature type="compositionally biased region" description="Basic and acidic residues" evidence="1">
    <location>
        <begin position="232"/>
        <end position="242"/>
    </location>
</feature>
<evidence type="ECO:0000256" key="1">
    <source>
        <dbReference type="SAM" id="MobiDB-lite"/>
    </source>
</evidence>
<dbReference type="OrthoDB" id="5288142at2759"/>
<dbReference type="EMBL" id="KZ613953">
    <property type="protein sequence ID" value="PMD34874.1"/>
    <property type="molecule type" value="Genomic_DNA"/>
</dbReference>
<dbReference type="Proteomes" id="UP000235786">
    <property type="component" value="Unassembled WGS sequence"/>
</dbReference>